<sequence length="96" mass="11300">MPICSHCKHEWTYKQALKSSFRITKKCPYCGENNYEDNKQQGGLFAILSVVAFMLLNILFDIPLSWVITIAIIYLTAFIFIRPPFIKLHSEQRPYW</sequence>
<protein>
    <recommendedName>
        <fullName evidence="4">Cxxc_20_cxxc protein</fullName>
    </recommendedName>
</protein>
<keyword evidence="1" id="KW-1133">Transmembrane helix</keyword>
<evidence type="ECO:0000313" key="3">
    <source>
        <dbReference type="Proteomes" id="UP001228376"/>
    </source>
</evidence>
<evidence type="ECO:0000256" key="1">
    <source>
        <dbReference type="SAM" id="Phobius"/>
    </source>
</evidence>
<evidence type="ECO:0000313" key="2">
    <source>
        <dbReference type="EMBL" id="MDY0404103.1"/>
    </source>
</evidence>
<dbReference type="RefSeq" id="WP_306067591.1">
    <property type="nucleotide sequence ID" value="NZ_JAROCA020000001.1"/>
</dbReference>
<feature type="transmembrane region" description="Helical" evidence="1">
    <location>
        <begin position="42"/>
        <end position="60"/>
    </location>
</feature>
<keyword evidence="1" id="KW-0812">Transmembrane</keyword>
<evidence type="ECO:0008006" key="4">
    <source>
        <dbReference type="Google" id="ProtNLM"/>
    </source>
</evidence>
<gene>
    <name evidence="2" type="ORF">P5G51_000560</name>
</gene>
<keyword evidence="1" id="KW-0472">Membrane</keyword>
<accession>A0ABU5CCP7</accession>
<name>A0ABU5CCP7_9BACI</name>
<comment type="caution">
    <text evidence="2">The sequence shown here is derived from an EMBL/GenBank/DDBJ whole genome shotgun (WGS) entry which is preliminary data.</text>
</comment>
<feature type="transmembrane region" description="Helical" evidence="1">
    <location>
        <begin position="66"/>
        <end position="85"/>
    </location>
</feature>
<reference evidence="2 3" key="1">
    <citation type="submission" date="2023-10" db="EMBL/GenBank/DDBJ databases">
        <title>179-bfca-hs.</title>
        <authorList>
            <person name="Miliotis G."/>
            <person name="Sengupta P."/>
            <person name="Hameed A."/>
            <person name="Chuvochina M."/>
            <person name="Mcdonagh F."/>
            <person name="Simpson A.C."/>
            <person name="Singh N.K."/>
            <person name="Rekha P.D."/>
            <person name="Raman K."/>
            <person name="Hugenholtz P."/>
            <person name="Venkateswaran K."/>
        </authorList>
    </citation>
    <scope>NUCLEOTIDE SEQUENCE [LARGE SCALE GENOMIC DNA]</scope>
    <source>
        <strain evidence="2 3">179-BFC-A-HS</strain>
    </source>
</reference>
<dbReference type="InterPro" id="IPR026369">
    <property type="entry name" value="CxxC_20_CxxC"/>
</dbReference>
<proteinExistence type="predicted"/>
<dbReference type="Proteomes" id="UP001228376">
    <property type="component" value="Unassembled WGS sequence"/>
</dbReference>
<keyword evidence="3" id="KW-1185">Reference proteome</keyword>
<dbReference type="NCBIfam" id="TIGR04104">
    <property type="entry name" value="cxxc_20_cxxc"/>
    <property type="match status" value="1"/>
</dbReference>
<dbReference type="EMBL" id="JAROCA020000001">
    <property type="protein sequence ID" value="MDY0404103.1"/>
    <property type="molecule type" value="Genomic_DNA"/>
</dbReference>
<organism evidence="2 3">
    <name type="scientific">Tigheibacillus jepli</name>
    <dbReference type="NCBI Taxonomy" id="3035914"/>
    <lineage>
        <taxon>Bacteria</taxon>
        <taxon>Bacillati</taxon>
        <taxon>Bacillota</taxon>
        <taxon>Bacilli</taxon>
        <taxon>Bacillales</taxon>
        <taxon>Bacillaceae</taxon>
        <taxon>Tigheibacillus</taxon>
    </lineage>
</organism>